<evidence type="ECO:0000313" key="2">
    <source>
        <dbReference type="EMBL" id="SLM10926.1"/>
    </source>
</evidence>
<keyword evidence="1" id="KW-0472">Membrane</keyword>
<dbReference type="EMBL" id="FWDM01000007">
    <property type="protein sequence ID" value="SLM10926.1"/>
    <property type="molecule type" value="Genomic_DNA"/>
</dbReference>
<dbReference type="InterPro" id="IPR015001">
    <property type="entry name" value="DUF1850"/>
</dbReference>
<proteinExistence type="predicted"/>
<evidence type="ECO:0000256" key="1">
    <source>
        <dbReference type="SAM" id="Phobius"/>
    </source>
</evidence>
<accession>A0A3P3XGA0</accession>
<feature type="transmembrane region" description="Helical" evidence="1">
    <location>
        <begin position="28"/>
        <end position="50"/>
    </location>
</feature>
<protein>
    <recommendedName>
        <fullName evidence="3">DUF1850 domain-containing protein</fullName>
    </recommendedName>
</protein>
<keyword evidence="1" id="KW-1133">Transmembrane helix</keyword>
<dbReference type="AlphaFoldDB" id="A0A3P3XGA0"/>
<name>A0A3P3XGA0_9SPIR</name>
<gene>
    <name evidence="2" type="ORF">SPIROBIBN47_150166</name>
</gene>
<sequence length="191" mass="21011">MNDGAGQSVPRRLLDKAGMERTRKRSRWFILAAVILGTAIAGAALLAFLFNVRLVSALIIKDSTGAIIVRLPLQDGQFVHHYIHSIHKTPVDEYFEVHGSSLDLTKVKYDTYGVGMPSDAGEGFSIENGRFVVVLHRSFSSIPIRVSIVPDHGVIIGGTLFPFTRWVPQESAITLSAGRMLIFRNGRISPK</sequence>
<reference evidence="2" key="1">
    <citation type="submission" date="2017-02" db="EMBL/GenBank/DDBJ databases">
        <authorList>
            <person name="Regsiter A."/>
            <person name="William W."/>
        </authorList>
    </citation>
    <scope>NUCLEOTIDE SEQUENCE</scope>
    <source>
        <strain evidence="2">Bib</strain>
    </source>
</reference>
<evidence type="ECO:0008006" key="3">
    <source>
        <dbReference type="Google" id="ProtNLM"/>
    </source>
</evidence>
<keyword evidence="1" id="KW-0812">Transmembrane</keyword>
<organism evidence="2">
    <name type="scientific">uncultured spirochete</name>
    <dbReference type="NCBI Taxonomy" id="156406"/>
    <lineage>
        <taxon>Bacteria</taxon>
        <taxon>Pseudomonadati</taxon>
        <taxon>Spirochaetota</taxon>
        <taxon>Spirochaetia</taxon>
        <taxon>Spirochaetales</taxon>
        <taxon>environmental samples</taxon>
    </lineage>
</organism>
<dbReference type="Pfam" id="PF08905">
    <property type="entry name" value="DUF1850"/>
    <property type="match status" value="1"/>
</dbReference>